<feature type="transmembrane region" description="Helical" evidence="9">
    <location>
        <begin position="354"/>
        <end position="374"/>
    </location>
</feature>
<dbReference type="PANTHER" id="PTHR47314:SF1">
    <property type="entry name" value="MALTOSE_MALTODEXTRIN TRANSPORT SYSTEM PERMEASE PROTEIN MALF"/>
    <property type="match status" value="1"/>
</dbReference>
<dbReference type="PANTHER" id="PTHR47314">
    <property type="entry name" value="MALTOSE/MALTODEXTRIN TRANSPORT SYSTEM PERMEASE PROTEIN MALF"/>
    <property type="match status" value="1"/>
</dbReference>
<dbReference type="GO" id="GO:1990060">
    <property type="term" value="C:maltose transport complex"/>
    <property type="evidence" value="ECO:0007669"/>
    <property type="project" value="TreeGrafter"/>
</dbReference>
<feature type="transmembrane region" description="Helical" evidence="9">
    <location>
        <begin position="73"/>
        <end position="91"/>
    </location>
</feature>
<keyword evidence="5 10" id="KW-0762">Sugar transport</keyword>
<dbReference type="Gene3D" id="1.10.3720.10">
    <property type="entry name" value="MetI-like"/>
    <property type="match status" value="1"/>
</dbReference>
<dbReference type="SUPFAM" id="SSF160964">
    <property type="entry name" value="MalF N-terminal region-like"/>
    <property type="match status" value="1"/>
</dbReference>
<keyword evidence="4 10" id="KW-1003">Cell membrane</keyword>
<comment type="similarity">
    <text evidence="2 10">Belongs to the binding-protein-dependent transport system permease family. MalFG subfamily.</text>
</comment>
<dbReference type="CDD" id="cd06261">
    <property type="entry name" value="TM_PBP2"/>
    <property type="match status" value="1"/>
</dbReference>
<dbReference type="Proteomes" id="UP000419743">
    <property type="component" value="Unassembled WGS sequence"/>
</dbReference>
<dbReference type="Pfam" id="PF00528">
    <property type="entry name" value="BPD_transp_1"/>
    <property type="match status" value="1"/>
</dbReference>
<feature type="domain" description="ABC transmembrane type-1" evidence="11">
    <location>
        <begin position="316"/>
        <end position="537"/>
    </location>
</feature>
<feature type="transmembrane region" description="Helical" evidence="9">
    <location>
        <begin position="516"/>
        <end position="538"/>
    </location>
</feature>
<evidence type="ECO:0000256" key="7">
    <source>
        <dbReference type="ARBA" id="ARBA00022989"/>
    </source>
</evidence>
<evidence type="ECO:0000256" key="9">
    <source>
        <dbReference type="RuleBase" id="RU363032"/>
    </source>
</evidence>
<gene>
    <name evidence="12" type="primary">malF_3</name>
    <name evidence="12" type="ORF">HALOF300_04397</name>
</gene>
<organism evidence="12 13">
    <name type="scientific">Occultella aeris</name>
    <dbReference type="NCBI Taxonomy" id="2761496"/>
    <lineage>
        <taxon>Bacteria</taxon>
        <taxon>Bacillati</taxon>
        <taxon>Actinomycetota</taxon>
        <taxon>Actinomycetes</taxon>
        <taxon>Micrococcales</taxon>
        <taxon>Ruaniaceae</taxon>
        <taxon>Occultella</taxon>
    </lineage>
</organism>
<comment type="caution">
    <text evidence="12">The sequence shown here is derived from an EMBL/GenBank/DDBJ whole genome shotgun (WGS) entry which is preliminary data.</text>
</comment>
<evidence type="ECO:0000256" key="2">
    <source>
        <dbReference type="ARBA" id="ARBA00009047"/>
    </source>
</evidence>
<dbReference type="GO" id="GO:0042956">
    <property type="term" value="P:maltodextrin transmembrane transport"/>
    <property type="evidence" value="ECO:0007669"/>
    <property type="project" value="TreeGrafter"/>
</dbReference>
<feature type="transmembrane region" description="Helical" evidence="9">
    <location>
        <begin position="489"/>
        <end position="509"/>
    </location>
</feature>
<evidence type="ECO:0000313" key="13">
    <source>
        <dbReference type="Proteomes" id="UP000419743"/>
    </source>
</evidence>
<keyword evidence="7 9" id="KW-1133">Transmembrane helix</keyword>
<evidence type="ECO:0000256" key="10">
    <source>
        <dbReference type="RuleBase" id="RU367050"/>
    </source>
</evidence>
<feature type="transmembrane region" description="Helical" evidence="9">
    <location>
        <begin position="315"/>
        <end position="342"/>
    </location>
</feature>
<protein>
    <recommendedName>
        <fullName evidence="10">Maltose/maltodextrin transport system permease protein</fullName>
    </recommendedName>
</protein>
<evidence type="ECO:0000256" key="5">
    <source>
        <dbReference type="ARBA" id="ARBA00022597"/>
    </source>
</evidence>
<evidence type="ECO:0000256" key="4">
    <source>
        <dbReference type="ARBA" id="ARBA00022475"/>
    </source>
</evidence>
<feature type="transmembrane region" description="Helical" evidence="9">
    <location>
        <begin position="449"/>
        <end position="469"/>
    </location>
</feature>
<dbReference type="Gene3D" id="3.10.650.10">
    <property type="entry name" value="MalF N-terminal region-like"/>
    <property type="match status" value="1"/>
</dbReference>
<dbReference type="InterPro" id="IPR000515">
    <property type="entry name" value="MetI-like"/>
</dbReference>
<keyword evidence="8 9" id="KW-0472">Membrane</keyword>
<dbReference type="InterPro" id="IPR035277">
    <property type="entry name" value="MalF_N"/>
</dbReference>
<evidence type="ECO:0000256" key="3">
    <source>
        <dbReference type="ARBA" id="ARBA00022448"/>
    </source>
</evidence>
<dbReference type="PROSITE" id="PS50928">
    <property type="entry name" value="ABC_TM1"/>
    <property type="match status" value="1"/>
</dbReference>
<comment type="function">
    <text evidence="10">Part of the ABC transporter complex MalEFGK involved in maltose/maltodextrin import. Probably responsible for the translocation of the substrate across the membrane.</text>
</comment>
<keyword evidence="13" id="KW-1185">Reference proteome</keyword>
<feature type="transmembrane region" description="Helical" evidence="9">
    <location>
        <begin position="100"/>
        <end position="121"/>
    </location>
</feature>
<proteinExistence type="inferred from homology"/>
<sequence>MARTNGRDAADSTSTPRDVSKDLTAAEVAITGRGTTSHAREMGPYFLVKLAVLALINAFGLFVIFSAWQVSHWGILGSMVAILIVANWVYFSKRMIAAKYLFPGLVFLLVYQLFTMGYTAYISFTNYGTGHNATREDAIAANLAQNENRVPDSPSYPLTVVTGEDGELGFAIIDDDDEVLVGTEEQTFEAAPDATVADGDVTEVPGYSVLTFGEVLEQQNEITSLRVGFDDVDEGSIRTQDGSTGYLYRSVLTYDEATGAITNTDTGVVYSDNGEGSFEAEDGSTLVVGWRVAVGFDNFTKMFTDSRLSGPFLSVLVWTFVFAFLSVATTFFLGLFFAIVFNHPAVRGRKIIRSLLILPYAFPGFLSGLVWAGLLNRRFGFINQVLLGGAEIPWLTDPWLAKLSVIGVNLWLGFPYMFLIATGALQAISSDVYEAAKLDGAKAFRTMRSITLPLLMISVAPLLIASFAFNFNNFNLIYFVTEGGPNFPGSPIAVGATDILISMVYSVAIESGTQQYGLASAMSILIFVMVGLISWLGFRQTRKLEEVI</sequence>
<dbReference type="EMBL" id="CACRYJ010000062">
    <property type="protein sequence ID" value="VZO39703.1"/>
    <property type="molecule type" value="Genomic_DNA"/>
</dbReference>
<keyword evidence="6 9" id="KW-0812">Transmembrane</keyword>
<evidence type="ECO:0000259" key="11">
    <source>
        <dbReference type="PROSITE" id="PS50928"/>
    </source>
</evidence>
<dbReference type="Pfam" id="PF16296">
    <property type="entry name" value="TM_PBP2_N"/>
    <property type="match status" value="1"/>
</dbReference>
<keyword evidence="3 9" id="KW-0813">Transport</keyword>
<reference evidence="12 13" key="1">
    <citation type="submission" date="2019-11" db="EMBL/GenBank/DDBJ databases">
        <authorList>
            <person name="Criscuolo A."/>
        </authorList>
    </citation>
    <scope>NUCLEOTIDE SEQUENCE [LARGE SCALE GENOMIC DNA]</scope>
    <source>
        <strain evidence="12">CIP111667</strain>
    </source>
</reference>
<name>A0A7M4DQF9_9MICO</name>
<evidence type="ECO:0000256" key="1">
    <source>
        <dbReference type="ARBA" id="ARBA00004651"/>
    </source>
</evidence>
<dbReference type="GO" id="GO:0015423">
    <property type="term" value="F:ABC-type maltose transporter activity"/>
    <property type="evidence" value="ECO:0007669"/>
    <property type="project" value="TreeGrafter"/>
</dbReference>
<feature type="transmembrane region" description="Helical" evidence="9">
    <location>
        <begin position="46"/>
        <end position="67"/>
    </location>
</feature>
<comment type="subcellular location">
    <subcellularLocation>
        <location evidence="1 9">Cell membrane</location>
        <topology evidence="1 9">Multi-pass membrane protein</topology>
    </subcellularLocation>
</comment>
<evidence type="ECO:0000256" key="8">
    <source>
        <dbReference type="ARBA" id="ARBA00023136"/>
    </source>
</evidence>
<dbReference type="SUPFAM" id="SSF161098">
    <property type="entry name" value="MetI-like"/>
    <property type="match status" value="1"/>
</dbReference>
<dbReference type="InterPro" id="IPR032550">
    <property type="entry name" value="TM_PBP2_N"/>
</dbReference>
<evidence type="ECO:0000256" key="6">
    <source>
        <dbReference type="ARBA" id="ARBA00022692"/>
    </source>
</evidence>
<feature type="transmembrane region" description="Helical" evidence="9">
    <location>
        <begin position="403"/>
        <end position="428"/>
    </location>
</feature>
<dbReference type="AlphaFoldDB" id="A0A7M4DQF9"/>
<evidence type="ECO:0000313" key="12">
    <source>
        <dbReference type="EMBL" id="VZO39703.1"/>
    </source>
</evidence>
<dbReference type="InterPro" id="IPR035906">
    <property type="entry name" value="MetI-like_sf"/>
</dbReference>
<dbReference type="Gene3D" id="1.20.58.370">
    <property type="entry name" value="MalF N-terminal region-like"/>
    <property type="match status" value="1"/>
</dbReference>
<accession>A0A7M4DQF9</accession>